<feature type="region of interest" description="Disordered" evidence="1">
    <location>
        <begin position="332"/>
        <end position="364"/>
    </location>
</feature>
<feature type="region of interest" description="Disordered" evidence="1">
    <location>
        <begin position="1"/>
        <end position="56"/>
    </location>
</feature>
<evidence type="ECO:0000256" key="2">
    <source>
        <dbReference type="SAM" id="Phobius"/>
    </source>
</evidence>
<evidence type="ECO:0008006" key="5">
    <source>
        <dbReference type="Google" id="ProtNLM"/>
    </source>
</evidence>
<keyword evidence="2" id="KW-0472">Membrane</keyword>
<dbReference type="EMBL" id="JAAGWK010000002">
    <property type="protein sequence ID" value="NEL52522.1"/>
    <property type="molecule type" value="Genomic_DNA"/>
</dbReference>
<keyword evidence="2" id="KW-1133">Transmembrane helix</keyword>
<evidence type="ECO:0000256" key="1">
    <source>
        <dbReference type="SAM" id="MobiDB-lite"/>
    </source>
</evidence>
<dbReference type="RefSeq" id="WP_162393432.1">
    <property type="nucleotide sequence ID" value="NZ_JAABOZ010000009.1"/>
</dbReference>
<feature type="compositionally biased region" description="Low complexity" evidence="1">
    <location>
        <begin position="33"/>
        <end position="42"/>
    </location>
</feature>
<feature type="compositionally biased region" description="Polar residues" evidence="1">
    <location>
        <begin position="335"/>
        <end position="352"/>
    </location>
</feature>
<evidence type="ECO:0000313" key="3">
    <source>
        <dbReference type="EMBL" id="NEL52522.1"/>
    </source>
</evidence>
<gene>
    <name evidence="3" type="ORF">G1H19_00640</name>
</gene>
<accession>A0A7K3W7R6</accession>
<keyword evidence="2" id="KW-0812">Transmembrane</keyword>
<name>A0A7K3W7R6_9ACTN</name>
<feature type="compositionally biased region" description="Basic and acidic residues" evidence="1">
    <location>
        <begin position="18"/>
        <end position="28"/>
    </location>
</feature>
<protein>
    <recommendedName>
        <fullName evidence="5">Peptidoglycan-binding protein</fullName>
    </recommendedName>
</protein>
<proteinExistence type="predicted"/>
<evidence type="ECO:0000313" key="4">
    <source>
        <dbReference type="Proteomes" id="UP000470470"/>
    </source>
</evidence>
<comment type="caution">
    <text evidence="3">The sequence shown here is derived from an EMBL/GenBank/DDBJ whole genome shotgun (WGS) entry which is preliminary data.</text>
</comment>
<dbReference type="Gene3D" id="2.40.420.20">
    <property type="match status" value="1"/>
</dbReference>
<dbReference type="Proteomes" id="UP000470470">
    <property type="component" value="Unassembled WGS sequence"/>
</dbReference>
<feature type="transmembrane region" description="Helical" evidence="2">
    <location>
        <begin position="76"/>
        <end position="99"/>
    </location>
</feature>
<sequence>MPRPDDETAPSPSTPATPRDDATPHHVTMDAVTTDGATTDGTAPGGPAPDDGAGARRGRRLAGLSAWSALVRRNRALWVTAAVAVVALVAGLLLGRFVVSPDDAAAEPPAPGLITVPVGFGPLSNDVTIRGEVGYADSVEVTVDTSAISGPAVVTGQVPEVGAELAPLSVALEIAGRPVIVLPGELPSYRTLRFGVSGPDVLQFKEAVRAVGLDAGDPGDDVFDAQAAAAVTALYAQAGYTAPAGEEGAAEEVRAAQEGVTAAEQGVATAQAELTTARAGASAVAVKTADNAVAAARRELDAALASAPDDAVTIGGLRDALALAELQRRELDATPDTSAQRSQLTTAQSQLTRAREDLTRAQQSALPALPGGEVLYLGQLPRRVDAVAVRRGAVLDGAAMTVSGATLALSGTVAVADARLLSPGMTATFELPDGTEQTATIREVEAGAQDGERWTVQLEPAPLTPVQVTELQGSNVRVAIPVGATDGDVLSVPLAALSAGPGGESRVEVVDGDPRDGERAASHLVVVETGLAAEGAVEVRPVDGELAEGDLVVAGR</sequence>
<dbReference type="AlphaFoldDB" id="A0A7K3W7R6"/>
<organism evidence="3 4">
    <name type="scientific">Goekera deserti</name>
    <dbReference type="NCBI Taxonomy" id="2497753"/>
    <lineage>
        <taxon>Bacteria</taxon>
        <taxon>Bacillati</taxon>
        <taxon>Actinomycetota</taxon>
        <taxon>Actinomycetes</taxon>
        <taxon>Geodermatophilales</taxon>
        <taxon>Geodermatophilaceae</taxon>
        <taxon>Goekera</taxon>
    </lineage>
</organism>
<keyword evidence="4" id="KW-1185">Reference proteome</keyword>
<reference evidence="3 4" key="1">
    <citation type="submission" date="2020-02" db="EMBL/GenBank/DDBJ databases">
        <title>The whole genome sequence of CPCC 205119.</title>
        <authorList>
            <person name="Jiang Z."/>
        </authorList>
    </citation>
    <scope>NUCLEOTIDE SEQUENCE [LARGE SCALE GENOMIC DNA]</scope>
    <source>
        <strain evidence="3 4">CPCC 205119</strain>
    </source>
</reference>